<evidence type="ECO:0000313" key="6">
    <source>
        <dbReference type="EMBL" id="EFP02386.1"/>
    </source>
</evidence>
<evidence type="ECO:0000256" key="2">
    <source>
        <dbReference type="ARBA" id="ARBA00022840"/>
    </source>
</evidence>
<evidence type="ECO:0000256" key="4">
    <source>
        <dbReference type="SAM" id="MobiDB-lite"/>
    </source>
</evidence>
<dbReference type="CDD" id="cd00192">
    <property type="entry name" value="PTKc"/>
    <property type="match status" value="1"/>
</dbReference>
<dbReference type="PROSITE" id="PS50011">
    <property type="entry name" value="PROTEIN_KINASE_DOM"/>
    <property type="match status" value="1"/>
</dbReference>
<feature type="region of interest" description="Disordered" evidence="4">
    <location>
        <begin position="1"/>
        <end position="32"/>
    </location>
</feature>
<feature type="domain" description="Protein kinase" evidence="5">
    <location>
        <begin position="184"/>
        <end position="465"/>
    </location>
</feature>
<dbReference type="InterPro" id="IPR011009">
    <property type="entry name" value="Kinase-like_dom_sf"/>
</dbReference>
<protein>
    <recommendedName>
        <fullName evidence="5">Protein kinase domain-containing protein</fullName>
    </recommendedName>
</protein>
<keyword evidence="1 3" id="KW-0547">Nucleotide-binding</keyword>
<dbReference type="InParanoid" id="E3MI87"/>
<dbReference type="Gene3D" id="3.30.505.10">
    <property type="entry name" value="SH2 domain"/>
    <property type="match status" value="1"/>
</dbReference>
<dbReference type="Gene3D" id="1.10.510.10">
    <property type="entry name" value="Transferase(Phosphotransferase) domain 1"/>
    <property type="match status" value="1"/>
</dbReference>
<proteinExistence type="predicted"/>
<dbReference type="SMART" id="SM00219">
    <property type="entry name" value="TyrKc"/>
    <property type="match status" value="1"/>
</dbReference>
<sequence length="560" mass="63284">MNIAKTDQKKPSTGEFIEKRESSDDLEFSDNNGTQPASDLLTDLNSIGTYADNVSGASEFDKSVDDYIRQILKYHSWYHGMMFSGTFESMLTHEHSFLVRCSISRCSTKNYLYISTKLGRGEISHFLLDYNEEGWGCGKLLGSLPKTAKKRFVHIYQLLDAWSLLIKETIPVPRLQLVIYHSCVTLGNKLGRGAFGEVYKAKYLARGATEPIEVAVKKEVGTSTRSATKLFCHEAEIMGSLRHTNIVCLYGIASLEKPVMLVMELVTGGDLQVLFKTVFQLESIWFSLLQKYLQQTLHISNKQLILFSLDIASGMAHLASKEFIHRDLAARNCLITKSLQVKISDFGLAHKGKEIRVKKLKKAPIRWLSPETLLKGIFNEKTDVWSYGVVLTELITRCAADPLSPRTLKECHKWIKESEHPHKIENGEPKELAELVDICCDKNPITRPNFEDVRQRLQVILESYLTTGKFSGSLEMKKSEERKSGNSADRKLPNTGLAQKKSKEGKLRSTERKSKTQRRITSLLRRKEKGPLKLPTGMNPNVERPSPPTLLQTPPIMKPP</sequence>
<dbReference type="AlphaFoldDB" id="E3MI87"/>
<dbReference type="InterPro" id="IPR020635">
    <property type="entry name" value="Tyr_kinase_cat_dom"/>
</dbReference>
<keyword evidence="7" id="KW-1185">Reference proteome</keyword>
<dbReference type="PANTHER" id="PTHR24418">
    <property type="entry name" value="TYROSINE-PROTEIN KINASE"/>
    <property type="match status" value="1"/>
</dbReference>
<dbReference type="eggNOG" id="KOG0194">
    <property type="taxonomic scope" value="Eukaryota"/>
</dbReference>
<dbReference type="InterPro" id="IPR036860">
    <property type="entry name" value="SH2_dom_sf"/>
</dbReference>
<name>E3MI87_CAERE</name>
<evidence type="ECO:0000256" key="1">
    <source>
        <dbReference type="ARBA" id="ARBA00022741"/>
    </source>
</evidence>
<dbReference type="OrthoDB" id="4062651at2759"/>
<dbReference type="SUPFAM" id="SSF55550">
    <property type="entry name" value="SH2 domain"/>
    <property type="match status" value="1"/>
</dbReference>
<dbReference type="GO" id="GO:0004713">
    <property type="term" value="F:protein tyrosine kinase activity"/>
    <property type="evidence" value="ECO:0007669"/>
    <property type="project" value="InterPro"/>
</dbReference>
<evidence type="ECO:0000313" key="7">
    <source>
        <dbReference type="Proteomes" id="UP000008281"/>
    </source>
</evidence>
<feature type="compositionally biased region" description="Basic and acidic residues" evidence="4">
    <location>
        <begin position="475"/>
        <end position="492"/>
    </location>
</feature>
<dbReference type="Proteomes" id="UP000008281">
    <property type="component" value="Unassembled WGS sequence"/>
</dbReference>
<feature type="region of interest" description="Disordered" evidence="4">
    <location>
        <begin position="475"/>
        <end position="560"/>
    </location>
</feature>
<feature type="compositionally biased region" description="Basic and acidic residues" evidence="4">
    <location>
        <begin position="501"/>
        <end position="514"/>
    </location>
</feature>
<dbReference type="HOGENOM" id="CLU_000288_7_2_1"/>
<dbReference type="Gene3D" id="3.30.200.20">
    <property type="entry name" value="Phosphorylase Kinase, domain 1"/>
    <property type="match status" value="1"/>
</dbReference>
<dbReference type="SUPFAM" id="SSF56112">
    <property type="entry name" value="Protein kinase-like (PK-like)"/>
    <property type="match status" value="1"/>
</dbReference>
<feature type="compositionally biased region" description="Basic and acidic residues" evidence="4">
    <location>
        <begin position="1"/>
        <end position="23"/>
    </location>
</feature>
<dbReference type="STRING" id="31234.E3MI87"/>
<dbReference type="GO" id="GO:0005524">
    <property type="term" value="F:ATP binding"/>
    <property type="evidence" value="ECO:0007669"/>
    <property type="project" value="UniProtKB-UniRule"/>
</dbReference>
<dbReference type="InterPro" id="IPR050198">
    <property type="entry name" value="Non-receptor_tyrosine_kinases"/>
</dbReference>
<dbReference type="Pfam" id="PF07714">
    <property type="entry name" value="PK_Tyr_Ser-Thr"/>
    <property type="match status" value="1"/>
</dbReference>
<gene>
    <name evidence="6" type="ORF">CRE_00964</name>
</gene>
<dbReference type="PRINTS" id="PR00109">
    <property type="entry name" value="TYRKINASE"/>
</dbReference>
<dbReference type="EMBL" id="DS268447">
    <property type="protein sequence ID" value="EFP02386.1"/>
    <property type="molecule type" value="Genomic_DNA"/>
</dbReference>
<dbReference type="InterPro" id="IPR017441">
    <property type="entry name" value="Protein_kinase_ATP_BS"/>
</dbReference>
<accession>E3MI87</accession>
<evidence type="ECO:0000256" key="3">
    <source>
        <dbReference type="PROSITE-ProRule" id="PRU10141"/>
    </source>
</evidence>
<dbReference type="PROSITE" id="PS00109">
    <property type="entry name" value="PROTEIN_KINASE_TYR"/>
    <property type="match status" value="1"/>
</dbReference>
<organism evidence="7">
    <name type="scientific">Caenorhabditis remanei</name>
    <name type="common">Caenorhabditis vulgaris</name>
    <dbReference type="NCBI Taxonomy" id="31234"/>
    <lineage>
        <taxon>Eukaryota</taxon>
        <taxon>Metazoa</taxon>
        <taxon>Ecdysozoa</taxon>
        <taxon>Nematoda</taxon>
        <taxon>Chromadorea</taxon>
        <taxon>Rhabditida</taxon>
        <taxon>Rhabditina</taxon>
        <taxon>Rhabditomorpha</taxon>
        <taxon>Rhabditoidea</taxon>
        <taxon>Rhabditidae</taxon>
        <taxon>Peloderinae</taxon>
        <taxon>Caenorhabditis</taxon>
    </lineage>
</organism>
<keyword evidence="2 3" id="KW-0067">ATP-binding</keyword>
<dbReference type="InterPro" id="IPR001245">
    <property type="entry name" value="Ser-Thr/Tyr_kinase_cat_dom"/>
</dbReference>
<dbReference type="InterPro" id="IPR000719">
    <property type="entry name" value="Prot_kinase_dom"/>
</dbReference>
<dbReference type="OMA" id="TIQEFCH"/>
<dbReference type="PROSITE" id="PS00107">
    <property type="entry name" value="PROTEIN_KINASE_ATP"/>
    <property type="match status" value="1"/>
</dbReference>
<dbReference type="InterPro" id="IPR008266">
    <property type="entry name" value="Tyr_kinase_AS"/>
</dbReference>
<reference evidence="6" key="1">
    <citation type="submission" date="2007-07" db="EMBL/GenBank/DDBJ databases">
        <title>PCAP assembly of the Caenorhabditis remanei genome.</title>
        <authorList>
            <consortium name="The Caenorhabditis remanei Sequencing Consortium"/>
            <person name="Wilson R.K."/>
        </authorList>
    </citation>
    <scope>NUCLEOTIDE SEQUENCE [LARGE SCALE GENOMIC DNA]</scope>
    <source>
        <strain evidence="6">PB4641</strain>
    </source>
</reference>
<dbReference type="CDD" id="cd00173">
    <property type="entry name" value="SH2"/>
    <property type="match status" value="1"/>
</dbReference>
<evidence type="ECO:0000259" key="5">
    <source>
        <dbReference type="PROSITE" id="PS50011"/>
    </source>
</evidence>
<feature type="binding site" evidence="3">
    <location>
        <position position="218"/>
    </location>
    <ligand>
        <name>ATP</name>
        <dbReference type="ChEBI" id="CHEBI:30616"/>
    </ligand>
</feature>